<protein>
    <submittedName>
        <fullName evidence="1">Tail completion protein</fullName>
    </submittedName>
</protein>
<accession>A0A5Q2F3T9</accession>
<organism evidence="1 2">
    <name type="scientific">Bacillus phage vB_BcM_Sam112</name>
    <dbReference type="NCBI Taxonomy" id="2663324"/>
    <lineage>
        <taxon>Viruses</taxon>
        <taxon>Duplodnaviria</taxon>
        <taxon>Heunggongvirae</taxon>
        <taxon>Uroviricota</taxon>
        <taxon>Caudoviricetes</taxon>
        <taxon>Trautnerviridae</taxon>
        <taxon>Prospektnaukivirus</taxon>
        <taxon>Prospektnaukivirus sam112</taxon>
    </lineage>
</organism>
<evidence type="ECO:0000313" key="2">
    <source>
        <dbReference type="Proteomes" id="UP000343370"/>
    </source>
</evidence>
<proteinExistence type="predicted"/>
<name>A0A5Q2F3T9_9CAUD</name>
<sequence>MGVKVRRSTNNIPRMKKLMKKLGKVDIEVGIFGSDGYTYGTAADMVTIAAVHEYGTTIKPKNAEWLTLPLIPAAKGKRASDFPDLVFYKTDDDTAFLGRKVGKEMQNVFILVKSVTIPERSFIRTGFDKNVDKIGDKIEQLMQQVIDFNIDPDTFANMIGLEFAGLIQKHTRSISSPPNAGLTAAVKGSSNPLNDTGRLIGAIRHEVK</sequence>
<dbReference type="EMBL" id="MN604230">
    <property type="protein sequence ID" value="QGF21710.1"/>
    <property type="molecule type" value="Genomic_DNA"/>
</dbReference>
<evidence type="ECO:0000313" key="1">
    <source>
        <dbReference type="EMBL" id="QGF21710.1"/>
    </source>
</evidence>
<keyword evidence="2" id="KW-1185">Reference proteome</keyword>
<dbReference type="Proteomes" id="UP000343370">
    <property type="component" value="Segment"/>
</dbReference>
<gene>
    <name evidence="1" type="ORF">Sam112_gp9</name>
</gene>
<reference evidence="1 2" key="1">
    <citation type="submission" date="2019-10" db="EMBL/GenBank/DDBJ databases">
        <authorList>
            <person name="Kazantseva O."/>
            <person name="Piligrimova E."/>
            <person name="Shadrin A."/>
            <person name="Zagorodny V."/>
        </authorList>
    </citation>
    <scope>NUCLEOTIDE SEQUENCE [LARGE SCALE GENOMIC DNA]</scope>
</reference>